<dbReference type="EMBL" id="JAQQLI010000019">
    <property type="protein sequence ID" value="MDC7786748.1"/>
    <property type="molecule type" value="Genomic_DNA"/>
</dbReference>
<evidence type="ECO:0000313" key="3">
    <source>
        <dbReference type="Proteomes" id="UP001165652"/>
    </source>
</evidence>
<proteinExistence type="predicted"/>
<dbReference type="RefSeq" id="WP_272777595.1">
    <property type="nucleotide sequence ID" value="NZ_JAQQLI010000019.1"/>
</dbReference>
<dbReference type="Proteomes" id="UP001165652">
    <property type="component" value="Unassembled WGS sequence"/>
</dbReference>
<evidence type="ECO:0000313" key="2">
    <source>
        <dbReference type="EMBL" id="MDC7786748.1"/>
    </source>
</evidence>
<reference evidence="2" key="2">
    <citation type="submission" date="2023-02" db="EMBL/GenBank/DDBJ databases">
        <authorList>
            <person name="Rayyan A."/>
            <person name="Meyer T."/>
            <person name="Kyndt J.A."/>
        </authorList>
    </citation>
    <scope>NUCLEOTIDE SEQUENCE</scope>
    <source>
        <strain evidence="2">DSM 9987</strain>
    </source>
</reference>
<name>A0ABT5JAN4_RHOTP</name>
<gene>
    <name evidence="2" type="ORF">PQJ73_13720</name>
</gene>
<sequence>MSPHDRLVFVTDPGEAGTREWTAGSGPRSGRRPEEHPCRTAAAASRSEAVRYCISHDLI</sequence>
<evidence type="ECO:0000256" key="1">
    <source>
        <dbReference type="SAM" id="MobiDB-lite"/>
    </source>
</evidence>
<keyword evidence="3" id="KW-1185">Reference proteome</keyword>
<protein>
    <submittedName>
        <fullName evidence="2">Uncharacterized protein</fullName>
    </submittedName>
</protein>
<accession>A0ABT5JAN4</accession>
<reference evidence="2" key="1">
    <citation type="journal article" date="2023" name="Microbiol Resour">
        <title>Genome Sequences of Rhodoplanes serenus and Two Thermotolerant Strains, Rhodoplanes tepidamans and 'Rhodoplanes cryptolactis,' Further Refine the Genus.</title>
        <authorList>
            <person name="Rayyan A.A."/>
            <person name="Kyndt J.A."/>
        </authorList>
    </citation>
    <scope>NUCLEOTIDE SEQUENCE</scope>
    <source>
        <strain evidence="2">DSM 9987</strain>
    </source>
</reference>
<comment type="caution">
    <text evidence="2">The sequence shown here is derived from an EMBL/GenBank/DDBJ whole genome shotgun (WGS) entry which is preliminary data.</text>
</comment>
<organism evidence="2 3">
    <name type="scientific">Rhodoplanes tepidamans</name>
    <name type="common">Rhodoplanes cryptolactis</name>
    <dbReference type="NCBI Taxonomy" id="200616"/>
    <lineage>
        <taxon>Bacteria</taxon>
        <taxon>Pseudomonadati</taxon>
        <taxon>Pseudomonadota</taxon>
        <taxon>Alphaproteobacteria</taxon>
        <taxon>Hyphomicrobiales</taxon>
        <taxon>Nitrobacteraceae</taxon>
        <taxon>Rhodoplanes</taxon>
    </lineage>
</organism>
<feature type="region of interest" description="Disordered" evidence="1">
    <location>
        <begin position="1"/>
        <end position="42"/>
    </location>
</feature>